<dbReference type="KEGG" id="cben:EG339_02285"/>
<dbReference type="Pfam" id="PF21837">
    <property type="entry name" value="DUF6896"/>
    <property type="match status" value="1"/>
</dbReference>
<feature type="domain" description="DUF6896" evidence="1">
    <location>
        <begin position="9"/>
        <end position="121"/>
    </location>
</feature>
<dbReference type="Proteomes" id="UP000271193">
    <property type="component" value="Chromosome"/>
</dbReference>
<evidence type="ECO:0000259" key="1">
    <source>
        <dbReference type="Pfam" id="PF21837"/>
    </source>
</evidence>
<keyword evidence="3" id="KW-1185">Reference proteome</keyword>
<evidence type="ECO:0000313" key="2">
    <source>
        <dbReference type="EMBL" id="AZB23535.1"/>
    </source>
</evidence>
<protein>
    <recommendedName>
        <fullName evidence="1">DUF6896 domain-containing protein</fullName>
    </recommendedName>
</protein>
<dbReference type="AlphaFoldDB" id="A0A3G6T252"/>
<dbReference type="RefSeq" id="WP_123868682.1">
    <property type="nucleotide sequence ID" value="NZ_CP033932.1"/>
</dbReference>
<dbReference type="EMBL" id="CP033932">
    <property type="protein sequence ID" value="AZB23535.1"/>
    <property type="molecule type" value="Genomic_DNA"/>
</dbReference>
<dbReference type="InterPro" id="IPR054191">
    <property type="entry name" value="DUF6896"/>
</dbReference>
<name>A0A3G6T252_9FLAO</name>
<gene>
    <name evidence="2" type="ORF">EG339_02285</name>
</gene>
<evidence type="ECO:0000313" key="3">
    <source>
        <dbReference type="Proteomes" id="UP000271193"/>
    </source>
</evidence>
<accession>A0A3G6T252</accession>
<dbReference type="GeneID" id="99063629"/>
<reference evidence="3" key="1">
    <citation type="submission" date="2018-11" db="EMBL/GenBank/DDBJ databases">
        <title>Proposal to divide the Flavobacteriaceae and reorganize its genera based on Amino Acid Identity values calculated from whole genome sequences.</title>
        <authorList>
            <person name="Nicholson A.C."/>
            <person name="Gulvik C.A."/>
            <person name="Whitney A.M."/>
            <person name="Humrighouse B.W."/>
            <person name="Bell M."/>
            <person name="Holmes B."/>
            <person name="Steigerwalt A.G."/>
            <person name="Villarma A."/>
            <person name="Sheth M."/>
            <person name="Batra D."/>
            <person name="Pryor J."/>
            <person name="Bernardet J.-F."/>
            <person name="Hugo C."/>
            <person name="Kampfer P."/>
            <person name="Newman J."/>
            <person name="McQuiston J.R."/>
        </authorList>
    </citation>
    <scope>NUCLEOTIDE SEQUENCE [LARGE SCALE GENOMIC DNA]</scope>
    <source>
        <strain evidence="3">G0229</strain>
    </source>
</reference>
<organism evidence="2 3">
    <name type="scientific">Chryseobacterium bernardetii</name>
    <dbReference type="NCBI Taxonomy" id="1241978"/>
    <lineage>
        <taxon>Bacteria</taxon>
        <taxon>Pseudomonadati</taxon>
        <taxon>Bacteroidota</taxon>
        <taxon>Flavobacteriia</taxon>
        <taxon>Flavobacteriales</taxon>
        <taxon>Weeksellaceae</taxon>
        <taxon>Chryseobacterium group</taxon>
        <taxon>Chryseobacterium</taxon>
    </lineage>
</organism>
<proteinExistence type="predicted"/>
<sequence length="131" mass="15915">MEISIYLLDYENFIIKFENALKEKYQIKDDIYEYIGTIVKKKDSFDNYQYNFHGAGCKITFNNIVCEYDFSLDENSKYQFSLWKLKTFIESFYQNKVEDVELRKSLEDLVLKNLLKKLIIEEKVFDIYLLY</sequence>